<dbReference type="AlphaFoldDB" id="X6LGN2"/>
<proteinExistence type="predicted"/>
<dbReference type="Gene3D" id="1.25.40.20">
    <property type="entry name" value="Ankyrin repeat-containing domain"/>
    <property type="match status" value="1"/>
</dbReference>
<sequence length="118" mass="14091">MGLLISSIKMEFYCNNEDIAYPYSNNNAFQHLKNENSCNGHYTVLFFIKQHDQELKLILQHNLHIDINNLFNEYRQTPLHLAINNKHWNAARYYIEKGAWIEVRERMLSYASILKTPF</sequence>
<dbReference type="InterPro" id="IPR036770">
    <property type="entry name" value="Ankyrin_rpt-contain_sf"/>
</dbReference>
<protein>
    <submittedName>
        <fullName evidence="2">Uncharacterized protein</fullName>
    </submittedName>
</protein>
<name>X6LGN2_RETFI</name>
<dbReference type="Proteomes" id="UP000023152">
    <property type="component" value="Unassembled WGS sequence"/>
</dbReference>
<reference evidence="2 3" key="1">
    <citation type="journal article" date="2013" name="Curr. Biol.">
        <title>The Genome of the Foraminiferan Reticulomyxa filosa.</title>
        <authorList>
            <person name="Glockner G."/>
            <person name="Hulsmann N."/>
            <person name="Schleicher M."/>
            <person name="Noegel A.A."/>
            <person name="Eichinger L."/>
            <person name="Gallinger C."/>
            <person name="Pawlowski J."/>
            <person name="Sierra R."/>
            <person name="Euteneuer U."/>
            <person name="Pillet L."/>
            <person name="Moustafa A."/>
            <person name="Platzer M."/>
            <person name="Groth M."/>
            <person name="Szafranski K."/>
            <person name="Schliwa M."/>
        </authorList>
    </citation>
    <scope>NUCLEOTIDE SEQUENCE [LARGE SCALE GENOMIC DNA]</scope>
</reference>
<dbReference type="PROSITE" id="PS50088">
    <property type="entry name" value="ANK_REPEAT"/>
    <property type="match status" value="1"/>
</dbReference>
<dbReference type="EMBL" id="ASPP01040794">
    <property type="protein sequence ID" value="ETO00526.1"/>
    <property type="molecule type" value="Genomic_DNA"/>
</dbReference>
<evidence type="ECO:0000313" key="3">
    <source>
        <dbReference type="Proteomes" id="UP000023152"/>
    </source>
</evidence>
<evidence type="ECO:0000313" key="2">
    <source>
        <dbReference type="EMBL" id="ETO00526.1"/>
    </source>
</evidence>
<feature type="repeat" description="ANK" evidence="1">
    <location>
        <begin position="74"/>
        <end position="106"/>
    </location>
</feature>
<comment type="caution">
    <text evidence="2">The sequence shown here is derived from an EMBL/GenBank/DDBJ whole genome shotgun (WGS) entry which is preliminary data.</text>
</comment>
<gene>
    <name evidence="2" type="ORF">RFI_36914</name>
</gene>
<dbReference type="SUPFAM" id="SSF48403">
    <property type="entry name" value="Ankyrin repeat"/>
    <property type="match status" value="1"/>
</dbReference>
<keyword evidence="3" id="KW-1185">Reference proteome</keyword>
<dbReference type="Pfam" id="PF12796">
    <property type="entry name" value="Ank_2"/>
    <property type="match status" value="1"/>
</dbReference>
<evidence type="ECO:0000256" key="1">
    <source>
        <dbReference type="PROSITE-ProRule" id="PRU00023"/>
    </source>
</evidence>
<dbReference type="InterPro" id="IPR002110">
    <property type="entry name" value="Ankyrin_rpt"/>
</dbReference>
<organism evidence="2 3">
    <name type="scientific">Reticulomyxa filosa</name>
    <dbReference type="NCBI Taxonomy" id="46433"/>
    <lineage>
        <taxon>Eukaryota</taxon>
        <taxon>Sar</taxon>
        <taxon>Rhizaria</taxon>
        <taxon>Retaria</taxon>
        <taxon>Foraminifera</taxon>
        <taxon>Monothalamids</taxon>
        <taxon>Reticulomyxidae</taxon>
        <taxon>Reticulomyxa</taxon>
    </lineage>
</organism>
<accession>X6LGN2</accession>
<keyword evidence="1" id="KW-0040">ANK repeat</keyword>